<sequence length="118" mass="13320">MKIIKITNLIHPGGRADYKGLNLEQIVPGSQLYPSYDNVAYFFYDGAVTEGGDISIVTQATYDSHKQRIADELTQIVTPEKRIENLELENQTLKQQLQQTNSDLVGFMDFYFTTTPGV</sequence>
<comment type="caution">
    <text evidence="2">The sequence shown here is derived from an EMBL/GenBank/DDBJ whole genome shotgun (WGS) entry which is preliminary data.</text>
</comment>
<reference evidence="2 3" key="1">
    <citation type="submission" date="2023-07" db="EMBL/GenBank/DDBJ databases">
        <title>Genomic Encyclopedia of Type Strains, Phase IV (KMG-IV): sequencing the most valuable type-strain genomes for metagenomic binning, comparative biology and taxonomic classification.</title>
        <authorList>
            <person name="Goeker M."/>
        </authorList>
    </citation>
    <scope>NUCLEOTIDE SEQUENCE [LARGE SCALE GENOMIC DNA]</scope>
    <source>
        <strain evidence="2 3">DSM 19598</strain>
    </source>
</reference>
<evidence type="ECO:0000313" key="3">
    <source>
        <dbReference type="Proteomes" id="UP001242313"/>
    </source>
</evidence>
<organism evidence="2 3">
    <name type="scientific">Mesobacillus stamsii</name>
    <dbReference type="NCBI Taxonomy" id="225347"/>
    <lineage>
        <taxon>Bacteria</taxon>
        <taxon>Bacillati</taxon>
        <taxon>Bacillota</taxon>
        <taxon>Bacilli</taxon>
        <taxon>Bacillales</taxon>
        <taxon>Bacillaceae</taxon>
        <taxon>Mesobacillus</taxon>
    </lineage>
</organism>
<gene>
    <name evidence="2" type="ORF">J2S25_000916</name>
</gene>
<feature type="coiled-coil region" evidence="1">
    <location>
        <begin position="76"/>
        <end position="103"/>
    </location>
</feature>
<protein>
    <submittedName>
        <fullName evidence="2">Uncharacterized protein</fullName>
    </submittedName>
</protein>
<dbReference type="Proteomes" id="UP001242313">
    <property type="component" value="Unassembled WGS sequence"/>
</dbReference>
<evidence type="ECO:0000313" key="2">
    <source>
        <dbReference type="EMBL" id="MDQ0412736.1"/>
    </source>
</evidence>
<dbReference type="EMBL" id="JAUSUN010000004">
    <property type="protein sequence ID" value="MDQ0412736.1"/>
    <property type="molecule type" value="Genomic_DNA"/>
</dbReference>
<keyword evidence="3" id="KW-1185">Reference proteome</keyword>
<evidence type="ECO:0000256" key="1">
    <source>
        <dbReference type="SAM" id="Coils"/>
    </source>
</evidence>
<dbReference type="RefSeq" id="WP_307191325.1">
    <property type="nucleotide sequence ID" value="NZ_JAUSUN010000004.1"/>
</dbReference>
<name>A0ABU0FT10_9BACI</name>
<accession>A0ABU0FT10</accession>
<keyword evidence="1" id="KW-0175">Coiled coil</keyword>
<proteinExistence type="predicted"/>